<dbReference type="Gene3D" id="1.25.40.20">
    <property type="entry name" value="Ankyrin repeat-containing domain"/>
    <property type="match status" value="4"/>
</dbReference>
<dbReference type="InterPro" id="IPR036770">
    <property type="entry name" value="Ankyrin_rpt-contain_sf"/>
</dbReference>
<protein>
    <recommendedName>
        <fullName evidence="7">NACHT domain-containing protein</fullName>
    </recommendedName>
</protein>
<feature type="repeat" description="ANK" evidence="3">
    <location>
        <begin position="1081"/>
        <end position="1113"/>
    </location>
</feature>
<feature type="repeat" description="ANK" evidence="3">
    <location>
        <begin position="1407"/>
        <end position="1439"/>
    </location>
</feature>
<dbReference type="RefSeq" id="XP_062698722.1">
    <property type="nucleotide sequence ID" value="XM_062842738.1"/>
</dbReference>
<dbReference type="RefSeq" id="XP_062698720.1">
    <property type="nucleotide sequence ID" value="XM_062842736.1"/>
</dbReference>
<dbReference type="PANTHER" id="PTHR24198:SF165">
    <property type="entry name" value="ANKYRIN REPEAT-CONTAINING PROTEIN-RELATED"/>
    <property type="match status" value="1"/>
</dbReference>
<feature type="repeat" description="ANK" evidence="3">
    <location>
        <begin position="1147"/>
        <end position="1179"/>
    </location>
</feature>
<keyword evidence="1" id="KW-0677">Repeat</keyword>
<dbReference type="Pfam" id="PF12796">
    <property type="entry name" value="Ank_2"/>
    <property type="match status" value="3"/>
</dbReference>
<keyword evidence="6" id="KW-1185">Reference proteome</keyword>
<dbReference type="Pfam" id="PF13637">
    <property type="entry name" value="Ank_4"/>
    <property type="match status" value="1"/>
</dbReference>
<dbReference type="Gene3D" id="3.40.50.300">
    <property type="entry name" value="P-loop containing nucleotide triphosphate hydrolases"/>
    <property type="match status" value="1"/>
</dbReference>
<dbReference type="RefSeq" id="XP_062698723.1">
    <property type="nucleotide sequence ID" value="XM_062842739.1"/>
</dbReference>
<evidence type="ECO:0000256" key="2">
    <source>
        <dbReference type="ARBA" id="ARBA00023043"/>
    </source>
</evidence>
<evidence type="ECO:0000256" key="4">
    <source>
        <dbReference type="SAM" id="MobiDB-lite"/>
    </source>
</evidence>
<dbReference type="PROSITE" id="PS50297">
    <property type="entry name" value="ANK_REP_REGION"/>
    <property type="match status" value="5"/>
</dbReference>
<evidence type="ECO:0008006" key="7">
    <source>
        <dbReference type="Google" id="ProtNLM"/>
    </source>
</evidence>
<dbReference type="GeneID" id="109413625"/>
<proteinExistence type="predicted"/>
<dbReference type="InterPro" id="IPR027417">
    <property type="entry name" value="P-loop_NTPase"/>
</dbReference>
<dbReference type="Proteomes" id="UP000069940">
    <property type="component" value="Unassembled WGS sequence"/>
</dbReference>
<reference evidence="5" key="2">
    <citation type="submission" date="2025-05" db="UniProtKB">
        <authorList>
            <consortium name="EnsemblMetazoa"/>
        </authorList>
    </citation>
    <scope>IDENTIFICATION</scope>
    <source>
        <strain evidence="5">Foshan</strain>
    </source>
</reference>
<feature type="repeat" description="ANK" evidence="3">
    <location>
        <begin position="1343"/>
        <end position="1371"/>
    </location>
</feature>
<evidence type="ECO:0000256" key="3">
    <source>
        <dbReference type="PROSITE-ProRule" id="PRU00023"/>
    </source>
</evidence>
<evidence type="ECO:0000313" key="6">
    <source>
        <dbReference type="Proteomes" id="UP000069940"/>
    </source>
</evidence>
<dbReference type="SUPFAM" id="SSF48403">
    <property type="entry name" value="Ankyrin repeat"/>
    <property type="match status" value="2"/>
</dbReference>
<reference evidence="6" key="1">
    <citation type="journal article" date="2015" name="Proc. Natl. Acad. Sci. U.S.A.">
        <title>Genome sequence of the Asian Tiger mosquito, Aedes albopictus, reveals insights into its biology, genetics, and evolution.</title>
        <authorList>
            <person name="Chen X.G."/>
            <person name="Jiang X."/>
            <person name="Gu J."/>
            <person name="Xu M."/>
            <person name="Wu Y."/>
            <person name="Deng Y."/>
            <person name="Zhang C."/>
            <person name="Bonizzoni M."/>
            <person name="Dermauw W."/>
            <person name="Vontas J."/>
            <person name="Armbruster P."/>
            <person name="Huang X."/>
            <person name="Yang Y."/>
            <person name="Zhang H."/>
            <person name="He W."/>
            <person name="Peng H."/>
            <person name="Liu Y."/>
            <person name="Wu K."/>
            <person name="Chen J."/>
            <person name="Lirakis M."/>
            <person name="Topalis P."/>
            <person name="Van Leeuwen T."/>
            <person name="Hall A.B."/>
            <person name="Jiang X."/>
            <person name="Thorpe C."/>
            <person name="Mueller R.L."/>
            <person name="Sun C."/>
            <person name="Waterhouse R.M."/>
            <person name="Yan G."/>
            <person name="Tu Z.J."/>
            <person name="Fang X."/>
            <person name="James A.A."/>
        </authorList>
    </citation>
    <scope>NUCLEOTIDE SEQUENCE [LARGE SCALE GENOMIC DNA]</scope>
    <source>
        <strain evidence="6">Foshan</strain>
    </source>
</reference>
<dbReference type="PROSITE" id="PS50088">
    <property type="entry name" value="ANK_REPEAT"/>
    <property type="match status" value="6"/>
</dbReference>
<keyword evidence="2 3" id="KW-0040">ANK repeat</keyword>
<organism evidence="5 6">
    <name type="scientific">Aedes albopictus</name>
    <name type="common">Asian tiger mosquito</name>
    <name type="synonym">Stegomyia albopicta</name>
    <dbReference type="NCBI Taxonomy" id="7160"/>
    <lineage>
        <taxon>Eukaryota</taxon>
        <taxon>Metazoa</taxon>
        <taxon>Ecdysozoa</taxon>
        <taxon>Arthropoda</taxon>
        <taxon>Hexapoda</taxon>
        <taxon>Insecta</taxon>
        <taxon>Pterygota</taxon>
        <taxon>Neoptera</taxon>
        <taxon>Endopterygota</taxon>
        <taxon>Diptera</taxon>
        <taxon>Nematocera</taxon>
        <taxon>Culicoidea</taxon>
        <taxon>Culicidae</taxon>
        <taxon>Culicinae</taxon>
        <taxon>Aedini</taxon>
        <taxon>Aedes</taxon>
        <taxon>Stegomyia</taxon>
    </lineage>
</organism>
<sequence>MDEVGAYKKSGNLGGTRRGDAYQVHVLMMLGERAVSNQQRYADFKLATEMEAAGKFDDAVLVWKSPDGSRSWLFLQVKHKKQDAVLTEMDLFPDTDDVRAKGDFSLHKYLISFWENIHCSEFDGGKQFVVFTNCGVADSVQDWLTDGADEVEPILKSKTSGERFLKVQAKEEHYEQMLNYANKDFLLLYETLRSTIIDGKNDFGLDIVCKYRAALNSKILIVDGKKVKFAPRFIKRNKLDLVERILRNKLFPEDATLEQLTSYGVSNEHLLKILTSKSKCCNALPPMIVRSEVQDFFDSTIFAVKQPHNDTMKTVILNELRLHQTSPTQRCGGGDYYALLAYSSLQYKIHSRLDSPTGMSLCREDLEGELQNVQRSISSSRLSLQTNIFRGEMLNLRMELTSPEICIPKYPAALVSSTCDGLLTCLKMFQILPEASLRYFLLKDLQHHSIVDELCDALKEPSANFHLLLKDDCPKFEYASDILNALPSTGSIKLLLITDCKQSAERFFTDRDFNLYVDDDTTFGQLTESSQNILKRKTVLFQGIEVNVGELADDAVVADVFKNETLEKLIKDKSVSIGPNLPDVGVKYYISRTITSSESEESDTSGSNSNETVDEDSNETTCYNEHQFLEDLPEVLGERKVFVLSSTPGMGKTTLWKKLALMAKSRFRTKWVFYLKLQDSPLSTVTSGKINAIDFLANHFELPQLDRLLLEDCLSVTKMDSVYIFVDGFDELPHNAMGPAIKLIRYLQQTVQIFVNTRTRLQLELEGAFDVKAFFLNPISKSEQTDLFKNICGFVNGARVKTLPLVKFVNRLMDRVHSKPMQIASNFVGVPLMVNMLAEVYKPDVERYGETKDPRILNEIEVDALDIMELFEKFIYSSFRRQNIEKQKLEADNRHTDLMLNQNNYFYAGFIKLHNFLGLMSLVTSEKMHLVIRDKLELQILQQQIPLLDSPIVSKVPNFIHGSIAEFFAAKCLFKYLSRMSDGHIKAIFVKNADKRVASKKRYIKDTFDIYFRMLRDYPTVRKFFFLTARQQSFNLKRLELLLWCMRPYPLLWACEENFEELAIHLIEEDPNVVRSTNHKYKETALHFAAAQGHVRLCTLLIENKVNVDAQNIHNQTALHKAAYNGCDEVVALLLTKKANVSSLDNLQQTPLFRAALAGHSSTVQLLMKKYTNLNEMNKRGWTALHIAAINNHIDVVRVLLSKKVKVKLGRAKKLTGFLQMLLSRGHLDMVKLLVIYEVESLKRNTDVNQTLFWAIRRNHLEIVQTIHRAGAPIIVIDDRSELFTYELALNAKSFKIAEFILSIQSTVVPIFALHMAAEAGSIGCVSILLNRFEAEVNATNQKGESPLQLALKNGHAAVVRMLLEKSAKISKYMLLYAICDNKEGSFECTKELLLHGADPMVIYVPTGRSALHHAVIVDHYECTKLLLQKGASCAIKDKHGRTPLHYMALHRCRYALKAFLEVTNGFRDLENVRELIHVKDDILGESVIDSARACFVPLYMALKAVEC</sequence>
<dbReference type="EnsemblMetazoa" id="AALFPA23_012994.R18742">
    <property type="protein sequence ID" value="AALFPA23_012994.P18742"/>
    <property type="gene ID" value="AALFPA23_012994"/>
</dbReference>
<dbReference type="SUPFAM" id="SSF52540">
    <property type="entry name" value="P-loop containing nucleoside triphosphate hydrolases"/>
    <property type="match status" value="1"/>
</dbReference>
<name>A0ABM1YXE2_AEDAL</name>
<dbReference type="PANTHER" id="PTHR24198">
    <property type="entry name" value="ANKYRIN REPEAT AND PROTEIN KINASE DOMAIN-CONTAINING PROTEIN"/>
    <property type="match status" value="1"/>
</dbReference>
<dbReference type="RefSeq" id="XP_019542878.3">
    <property type="nucleotide sequence ID" value="XM_019687333.3"/>
</dbReference>
<dbReference type="EnsemblMetazoa" id="AALFPA23_012994.R18741">
    <property type="protein sequence ID" value="AALFPA23_012994.P18741"/>
    <property type="gene ID" value="AALFPA23_012994"/>
</dbReference>
<accession>A0ABM1YXE2</accession>
<feature type="repeat" description="ANK" evidence="3">
    <location>
        <begin position="1180"/>
        <end position="1212"/>
    </location>
</feature>
<dbReference type="EnsemblMetazoa" id="AALFPA23_012994.R18740">
    <property type="protein sequence ID" value="AALFPA23_012994.P18740"/>
    <property type="gene ID" value="AALFPA23_012994"/>
</dbReference>
<evidence type="ECO:0000256" key="1">
    <source>
        <dbReference type="ARBA" id="ARBA00022737"/>
    </source>
</evidence>
<feature type="region of interest" description="Disordered" evidence="4">
    <location>
        <begin position="597"/>
        <end position="620"/>
    </location>
</feature>
<dbReference type="EnsemblMetazoa" id="AALFPA23_012994.R18743">
    <property type="protein sequence ID" value="AALFPA23_012994.P18743"/>
    <property type="gene ID" value="AALFPA23_012994"/>
</dbReference>
<feature type="repeat" description="ANK" evidence="3">
    <location>
        <begin position="1114"/>
        <end position="1146"/>
    </location>
</feature>
<evidence type="ECO:0000313" key="5">
    <source>
        <dbReference type="EnsemblMetazoa" id="AALFPA23_012994.P18742"/>
    </source>
</evidence>
<dbReference type="SMART" id="SM00248">
    <property type="entry name" value="ANK"/>
    <property type="match status" value="11"/>
</dbReference>
<dbReference type="InterPro" id="IPR002110">
    <property type="entry name" value="Ankyrin_rpt"/>
</dbReference>